<sequence>MAQPPVSGRGLLYVNSAIERTDVLDEEKFMDWYDNDHIAEVLETSGVSSAWRFKDVEFGKVEKPYLAMYPLEDIGFTQTDEFKKIRVHSDKIPGGAAIYDVANFDVRVYNLIQVFDPTKKGKGHTKTIISAQIEPGPEVSDEEFDRWYREEHLEELCKGKGFLRTTRYKLAYARSNAQSRVLKGLATSSEPPPQPPTWLAIHEFDTEDVSVENLMDIADSPWTRKVLSGCKAIEAPIFKIVKAFGEADFFHGVEV</sequence>
<dbReference type="OrthoDB" id="2851338at2759"/>
<dbReference type="Proteomes" id="UP000272025">
    <property type="component" value="Unassembled WGS sequence"/>
</dbReference>
<dbReference type="InterPro" id="IPR011008">
    <property type="entry name" value="Dimeric_a/b-barrel"/>
</dbReference>
<dbReference type="SUPFAM" id="SSF54909">
    <property type="entry name" value="Dimeric alpha+beta barrel"/>
    <property type="match status" value="1"/>
</dbReference>
<protein>
    <submittedName>
        <fullName evidence="1">Uncharacterized protein</fullName>
    </submittedName>
</protein>
<dbReference type="GeneID" id="39577217"/>
<organism evidence="1 2">
    <name type="scientific">Sodiomyces alkalinus (strain CBS 110278 / VKM F-3762 / F11)</name>
    <name type="common">Alkaliphilic filamentous fungus</name>
    <dbReference type="NCBI Taxonomy" id="1314773"/>
    <lineage>
        <taxon>Eukaryota</taxon>
        <taxon>Fungi</taxon>
        <taxon>Dikarya</taxon>
        <taxon>Ascomycota</taxon>
        <taxon>Pezizomycotina</taxon>
        <taxon>Sordariomycetes</taxon>
        <taxon>Hypocreomycetidae</taxon>
        <taxon>Glomerellales</taxon>
        <taxon>Plectosphaerellaceae</taxon>
        <taxon>Sodiomyces</taxon>
    </lineage>
</organism>
<evidence type="ECO:0000313" key="2">
    <source>
        <dbReference type="Proteomes" id="UP000272025"/>
    </source>
</evidence>
<accession>A0A3N2PWW1</accession>
<proteinExistence type="predicted"/>
<reference evidence="1 2" key="1">
    <citation type="journal article" date="2018" name="Mol. Ecol.">
        <title>The obligate alkalophilic soda-lake fungus Sodiomyces alkalinus has shifted to a protein diet.</title>
        <authorList>
            <person name="Grum-Grzhimaylo A.A."/>
            <person name="Falkoski D.L."/>
            <person name="van den Heuvel J."/>
            <person name="Valero-Jimenez C.A."/>
            <person name="Min B."/>
            <person name="Choi I.G."/>
            <person name="Lipzen A."/>
            <person name="Daum C.G."/>
            <person name="Aanen D.K."/>
            <person name="Tsang A."/>
            <person name="Henrissat B."/>
            <person name="Bilanenko E.N."/>
            <person name="de Vries R.P."/>
            <person name="van Kan J.A.L."/>
            <person name="Grigoriev I.V."/>
            <person name="Debets A.J.M."/>
        </authorList>
    </citation>
    <scope>NUCLEOTIDE SEQUENCE [LARGE SCALE GENOMIC DNA]</scope>
    <source>
        <strain evidence="1 2">F11</strain>
    </source>
</reference>
<dbReference type="RefSeq" id="XP_028466768.1">
    <property type="nucleotide sequence ID" value="XM_028608739.1"/>
</dbReference>
<dbReference type="AlphaFoldDB" id="A0A3N2PWW1"/>
<gene>
    <name evidence="1" type="ORF">SODALDRAFT_294125</name>
</gene>
<dbReference type="EMBL" id="ML119054">
    <property type="protein sequence ID" value="ROT38962.1"/>
    <property type="molecule type" value="Genomic_DNA"/>
</dbReference>
<name>A0A3N2PWW1_SODAK</name>
<keyword evidence="2" id="KW-1185">Reference proteome</keyword>
<evidence type="ECO:0000313" key="1">
    <source>
        <dbReference type="EMBL" id="ROT38962.1"/>
    </source>
</evidence>